<reference evidence="2" key="1">
    <citation type="submission" date="2015-04" db="UniProtKB">
        <authorList>
            <consortium name="EnsemblPlants"/>
        </authorList>
    </citation>
    <scope>IDENTIFICATION</scope>
    <source>
        <strain evidence="2">SL10</strain>
    </source>
</reference>
<evidence type="ECO:0000256" key="1">
    <source>
        <dbReference type="SAM" id="SignalP"/>
    </source>
</evidence>
<reference evidence="2" key="2">
    <citation type="submission" date="2018-04" db="EMBL/GenBank/DDBJ databases">
        <title>OnivRS2 (Oryza nivara Reference Sequence Version 2).</title>
        <authorList>
            <person name="Zhang J."/>
            <person name="Kudrna D."/>
            <person name="Lee S."/>
            <person name="Talag J."/>
            <person name="Rajasekar S."/>
            <person name="Welchert J."/>
            <person name="Hsing Y.-I."/>
            <person name="Wing R.A."/>
        </authorList>
    </citation>
    <scope>NUCLEOTIDE SEQUENCE [LARGE SCALE GENOMIC DNA]</scope>
    <source>
        <strain evidence="2">SL10</strain>
    </source>
</reference>
<sequence length="104" mass="11896">MPLGPMEGPSLLFLSLLRFVPPVEMVERSEVVIVVADKGVDLSRMWWNKLATTVWDRARLSKGHGAWLMAAIKKTSQWRLRALARRRQLIPFDVKPCMCIHEVG</sequence>
<dbReference type="HOGENOM" id="CLU_192477_0_0_1"/>
<feature type="chain" id="PRO_5002362209" description="Secreted protein" evidence="1">
    <location>
        <begin position="26"/>
        <end position="104"/>
    </location>
</feature>
<proteinExistence type="predicted"/>
<feature type="signal peptide" evidence="1">
    <location>
        <begin position="1"/>
        <end position="25"/>
    </location>
</feature>
<accession>A0A0E0I117</accession>
<keyword evidence="1" id="KW-0732">Signal</keyword>
<keyword evidence="3" id="KW-1185">Reference proteome</keyword>
<protein>
    <recommendedName>
        <fullName evidence="4">Secreted protein</fullName>
    </recommendedName>
</protein>
<name>A0A0E0I117_ORYNI</name>
<evidence type="ECO:0000313" key="2">
    <source>
        <dbReference type="EnsemblPlants" id="ONIVA07G13500.1"/>
    </source>
</evidence>
<dbReference type="AlphaFoldDB" id="A0A0E0I117"/>
<organism evidence="2">
    <name type="scientific">Oryza nivara</name>
    <name type="common">Indian wild rice</name>
    <name type="synonym">Oryza sativa f. spontanea</name>
    <dbReference type="NCBI Taxonomy" id="4536"/>
    <lineage>
        <taxon>Eukaryota</taxon>
        <taxon>Viridiplantae</taxon>
        <taxon>Streptophyta</taxon>
        <taxon>Embryophyta</taxon>
        <taxon>Tracheophyta</taxon>
        <taxon>Spermatophyta</taxon>
        <taxon>Magnoliopsida</taxon>
        <taxon>Liliopsida</taxon>
        <taxon>Poales</taxon>
        <taxon>Poaceae</taxon>
        <taxon>BOP clade</taxon>
        <taxon>Oryzoideae</taxon>
        <taxon>Oryzeae</taxon>
        <taxon>Oryzinae</taxon>
        <taxon>Oryza</taxon>
    </lineage>
</organism>
<dbReference type="Gramene" id="ONIVA07G13500.1">
    <property type="protein sequence ID" value="ONIVA07G13500.1"/>
    <property type="gene ID" value="ONIVA07G13500"/>
</dbReference>
<dbReference type="EnsemblPlants" id="ONIVA07G13500.1">
    <property type="protein sequence ID" value="ONIVA07G13500.1"/>
    <property type="gene ID" value="ONIVA07G13500"/>
</dbReference>
<evidence type="ECO:0000313" key="3">
    <source>
        <dbReference type="Proteomes" id="UP000006591"/>
    </source>
</evidence>
<dbReference type="Proteomes" id="UP000006591">
    <property type="component" value="Chromosome 7"/>
</dbReference>
<evidence type="ECO:0008006" key="4">
    <source>
        <dbReference type="Google" id="ProtNLM"/>
    </source>
</evidence>